<dbReference type="EnsemblMetazoa" id="HelroT171707">
    <property type="protein sequence ID" value="HelroP171707"/>
    <property type="gene ID" value="HelroG171707"/>
</dbReference>
<dbReference type="EMBL" id="AMQM01003916">
    <property type="status" value="NOT_ANNOTATED_CDS"/>
    <property type="molecule type" value="Genomic_DNA"/>
</dbReference>
<reference evidence="1 3" key="2">
    <citation type="journal article" date="2013" name="Nature">
        <title>Insights into bilaterian evolution from three spiralian genomes.</title>
        <authorList>
            <person name="Simakov O."/>
            <person name="Marletaz F."/>
            <person name="Cho S.J."/>
            <person name="Edsinger-Gonzales E."/>
            <person name="Havlak P."/>
            <person name="Hellsten U."/>
            <person name="Kuo D.H."/>
            <person name="Larsson T."/>
            <person name="Lv J."/>
            <person name="Arendt D."/>
            <person name="Savage R."/>
            <person name="Osoegawa K."/>
            <person name="de Jong P."/>
            <person name="Grimwood J."/>
            <person name="Chapman J.A."/>
            <person name="Shapiro H."/>
            <person name="Aerts A."/>
            <person name="Otillar R.P."/>
            <person name="Terry A.Y."/>
            <person name="Boore J.L."/>
            <person name="Grigoriev I.V."/>
            <person name="Lindberg D.R."/>
            <person name="Seaver E.C."/>
            <person name="Weisblat D.A."/>
            <person name="Putnam N.H."/>
            <person name="Rokhsar D.S."/>
        </authorList>
    </citation>
    <scope>NUCLEOTIDE SEQUENCE</scope>
</reference>
<sequence>MSQLSKRGLLHIAQAMHASRAMHQHTKPNLKDLNKRASDVVDHLGFIKVDAISCYPTLKKDNNGDRPDDSQSPTSFRHCVDAKFSDLVSRENFWPEHMRTHQKKNSKNSIPIRRVSQLTALGAMFCSFITSNTFVTP</sequence>
<dbReference type="Proteomes" id="UP000015101">
    <property type="component" value="Unassembled WGS sequence"/>
</dbReference>
<dbReference type="RefSeq" id="XP_009016648.1">
    <property type="nucleotide sequence ID" value="XM_009018400.1"/>
</dbReference>
<reference evidence="2" key="3">
    <citation type="submission" date="2015-06" db="UniProtKB">
        <authorList>
            <consortium name="EnsemblMetazoa"/>
        </authorList>
    </citation>
    <scope>IDENTIFICATION</scope>
</reference>
<protein>
    <submittedName>
        <fullName evidence="1 2">Uncharacterized protein</fullName>
    </submittedName>
</protein>
<organism evidence="2 3">
    <name type="scientific">Helobdella robusta</name>
    <name type="common">Californian leech</name>
    <dbReference type="NCBI Taxonomy" id="6412"/>
    <lineage>
        <taxon>Eukaryota</taxon>
        <taxon>Metazoa</taxon>
        <taxon>Spiralia</taxon>
        <taxon>Lophotrochozoa</taxon>
        <taxon>Annelida</taxon>
        <taxon>Clitellata</taxon>
        <taxon>Hirudinea</taxon>
        <taxon>Rhynchobdellida</taxon>
        <taxon>Glossiphoniidae</taxon>
        <taxon>Helobdella</taxon>
    </lineage>
</organism>
<dbReference type="InParanoid" id="T1F4K7"/>
<keyword evidence="3" id="KW-1185">Reference proteome</keyword>
<dbReference type="EMBL" id="KB096365">
    <property type="protein sequence ID" value="ESO05333.1"/>
    <property type="molecule type" value="Genomic_DNA"/>
</dbReference>
<reference evidence="3" key="1">
    <citation type="submission" date="2012-12" db="EMBL/GenBank/DDBJ databases">
        <authorList>
            <person name="Hellsten U."/>
            <person name="Grimwood J."/>
            <person name="Chapman J.A."/>
            <person name="Shapiro H."/>
            <person name="Aerts A."/>
            <person name="Otillar R.P."/>
            <person name="Terry A.Y."/>
            <person name="Boore J.L."/>
            <person name="Simakov O."/>
            <person name="Marletaz F."/>
            <person name="Cho S.-J."/>
            <person name="Edsinger-Gonzales E."/>
            <person name="Havlak P."/>
            <person name="Kuo D.-H."/>
            <person name="Larsson T."/>
            <person name="Lv J."/>
            <person name="Arendt D."/>
            <person name="Savage R."/>
            <person name="Osoegawa K."/>
            <person name="de Jong P."/>
            <person name="Lindberg D.R."/>
            <person name="Seaver E.C."/>
            <person name="Weisblat D.A."/>
            <person name="Putnam N.H."/>
            <person name="Grigoriev I.V."/>
            <person name="Rokhsar D.S."/>
        </authorList>
    </citation>
    <scope>NUCLEOTIDE SEQUENCE</scope>
</reference>
<dbReference type="CTD" id="20203756"/>
<evidence type="ECO:0000313" key="3">
    <source>
        <dbReference type="Proteomes" id="UP000015101"/>
    </source>
</evidence>
<dbReference type="HOGENOM" id="CLU_1867309_0_0_1"/>
<dbReference type="AlphaFoldDB" id="T1F4K7"/>
<name>T1F4K7_HELRO</name>
<dbReference type="KEGG" id="hro:HELRODRAFT_171707"/>
<accession>T1F4K7</accession>
<evidence type="ECO:0000313" key="1">
    <source>
        <dbReference type="EMBL" id="ESO05333.1"/>
    </source>
</evidence>
<gene>
    <name evidence="2" type="primary">20203756</name>
    <name evidence="1" type="ORF">HELRODRAFT_171707</name>
</gene>
<evidence type="ECO:0000313" key="2">
    <source>
        <dbReference type="EnsemblMetazoa" id="HelroP171707"/>
    </source>
</evidence>
<proteinExistence type="predicted"/>
<dbReference type="GeneID" id="20203756"/>